<evidence type="ECO:0000256" key="2">
    <source>
        <dbReference type="ARBA" id="ARBA00022833"/>
    </source>
</evidence>
<dbReference type="CDD" id="cd19818">
    <property type="entry name" value="Bbox1_ZBBX"/>
    <property type="match status" value="1"/>
</dbReference>
<dbReference type="InterPro" id="IPR037688">
    <property type="entry name" value="ZBBX"/>
</dbReference>
<protein>
    <recommendedName>
        <fullName evidence="6">B box-type domain-containing protein</fullName>
    </recommendedName>
</protein>
<keyword evidence="2" id="KW-0862">Zinc</keyword>
<keyword evidence="1 3" id="KW-0863">Zinc-finger</keyword>
<dbReference type="InterPro" id="IPR000315">
    <property type="entry name" value="Znf_B-box"/>
</dbReference>
<feature type="region of interest" description="Disordered" evidence="5">
    <location>
        <begin position="1047"/>
        <end position="1083"/>
    </location>
</feature>
<keyword evidence="1 3" id="KW-0479">Metal-binding</keyword>
<evidence type="ECO:0000259" key="6">
    <source>
        <dbReference type="PROSITE" id="PS50119"/>
    </source>
</evidence>
<name>A0A7J6C304_9TELE</name>
<feature type="region of interest" description="Disordered" evidence="5">
    <location>
        <begin position="824"/>
        <end position="847"/>
    </location>
</feature>
<keyword evidence="8" id="KW-1185">Reference proteome</keyword>
<evidence type="ECO:0000256" key="1">
    <source>
        <dbReference type="ARBA" id="ARBA00022771"/>
    </source>
</evidence>
<evidence type="ECO:0000313" key="8">
    <source>
        <dbReference type="Proteomes" id="UP000579812"/>
    </source>
</evidence>
<reference evidence="7 8" key="1">
    <citation type="submission" date="2020-04" db="EMBL/GenBank/DDBJ databases">
        <title>Chromosome-level genome assembly of a cyprinid fish Onychostoma macrolepis by integration of Nanopore Sequencing, Bionano and Hi-C technology.</title>
        <authorList>
            <person name="Wang D."/>
        </authorList>
    </citation>
    <scope>NUCLEOTIDE SEQUENCE [LARGE SCALE GENOMIC DNA]</scope>
    <source>
        <strain evidence="7">SWU-2019</strain>
        <tissue evidence="7">Muscle</tissue>
    </source>
</reference>
<feature type="domain" description="B box-type" evidence="6">
    <location>
        <begin position="128"/>
        <end position="174"/>
    </location>
</feature>
<dbReference type="Proteomes" id="UP000579812">
    <property type="component" value="Unassembled WGS sequence"/>
</dbReference>
<feature type="region of interest" description="Disordered" evidence="5">
    <location>
        <begin position="590"/>
        <end position="652"/>
    </location>
</feature>
<feature type="coiled-coil region" evidence="4">
    <location>
        <begin position="23"/>
        <end position="64"/>
    </location>
</feature>
<dbReference type="Pfam" id="PF22586">
    <property type="entry name" value="ANCHR-like_BBOX"/>
    <property type="match status" value="1"/>
</dbReference>
<feature type="compositionally biased region" description="Acidic residues" evidence="5">
    <location>
        <begin position="249"/>
        <end position="259"/>
    </location>
</feature>
<dbReference type="AlphaFoldDB" id="A0A7J6C304"/>
<feature type="compositionally biased region" description="Low complexity" evidence="5">
    <location>
        <begin position="603"/>
        <end position="620"/>
    </location>
</feature>
<gene>
    <name evidence="7" type="ORF">G5714_017545</name>
</gene>
<feature type="region of interest" description="Disordered" evidence="5">
    <location>
        <begin position="249"/>
        <end position="270"/>
    </location>
</feature>
<feature type="compositionally biased region" description="Polar residues" evidence="5">
    <location>
        <begin position="493"/>
        <end position="513"/>
    </location>
</feature>
<dbReference type="GO" id="GO:0008270">
    <property type="term" value="F:zinc ion binding"/>
    <property type="evidence" value="ECO:0007669"/>
    <property type="project" value="UniProtKB-KW"/>
</dbReference>
<comment type="caution">
    <text evidence="7">The sequence shown here is derived from an EMBL/GenBank/DDBJ whole genome shotgun (WGS) entry which is preliminary data.</text>
</comment>
<organism evidence="7 8">
    <name type="scientific">Onychostoma macrolepis</name>
    <dbReference type="NCBI Taxonomy" id="369639"/>
    <lineage>
        <taxon>Eukaryota</taxon>
        <taxon>Metazoa</taxon>
        <taxon>Chordata</taxon>
        <taxon>Craniata</taxon>
        <taxon>Vertebrata</taxon>
        <taxon>Euteleostomi</taxon>
        <taxon>Actinopterygii</taxon>
        <taxon>Neopterygii</taxon>
        <taxon>Teleostei</taxon>
        <taxon>Ostariophysi</taxon>
        <taxon>Cypriniformes</taxon>
        <taxon>Cyprinidae</taxon>
        <taxon>Acrossocheilinae</taxon>
        <taxon>Onychostoma</taxon>
    </lineage>
</organism>
<dbReference type="PANTHER" id="PTHR28634">
    <property type="entry name" value="ZINC FINGER B-BOX DOMAIN-CONTAINING PROTEIN 1"/>
    <property type="match status" value="1"/>
</dbReference>
<evidence type="ECO:0000313" key="7">
    <source>
        <dbReference type="EMBL" id="KAF4101113.1"/>
    </source>
</evidence>
<keyword evidence="4" id="KW-0175">Coiled coil</keyword>
<dbReference type="PANTHER" id="PTHR28634:SF1">
    <property type="entry name" value="ZINC FINGER B-BOX DOMAIN-CONTAINING PROTEIN 1"/>
    <property type="match status" value="1"/>
</dbReference>
<dbReference type="PROSITE" id="PS50119">
    <property type="entry name" value="ZF_BBOX"/>
    <property type="match status" value="1"/>
</dbReference>
<accession>A0A7J6C304</accession>
<evidence type="ECO:0000256" key="3">
    <source>
        <dbReference type="PROSITE-ProRule" id="PRU00024"/>
    </source>
</evidence>
<evidence type="ECO:0000256" key="5">
    <source>
        <dbReference type="SAM" id="MobiDB-lite"/>
    </source>
</evidence>
<feature type="compositionally biased region" description="Low complexity" evidence="5">
    <location>
        <begin position="541"/>
        <end position="553"/>
    </location>
</feature>
<proteinExistence type="predicted"/>
<feature type="compositionally biased region" description="Basic and acidic residues" evidence="5">
    <location>
        <begin position="209"/>
        <end position="221"/>
    </location>
</feature>
<sequence length="1083" mass="119780">MNLNNFVVLPSKPKSMKLNVRNLRELRMETVQLDQHAKEMESRLEELRQRMNQEKEEREKMGASHWRSAQPGIQSVKTNKENAPHRLSPGKMKIRVLKDEHVPAAAVQKQVIAEPAAKVHGTNRKLNLRGKVCGQCEVQLAGLMCAECGEDYCVGCFVRFHQKGALKRHRMVPIQAELQTPVSTRDVLGHLQQQVSGEENQHTRGASHKAADESEATEKRSAPRSLQPMSDNQMHHTQVLFVNDGVDVEDEEAAEEEDSSLLRGGFDEEESARSFQEALKEWRERGQRPVSVMETQTEKGSQQLIHVEFKEDTLSYMEKLLLKKHRRGQIEEFQPWSVVPRRLEPPTPPPAEIDELSRKLTAERMELHKYFTSLFMIAPTEDAGKADSPAESCLSVVELDEMVEDATMYRSFGVKQGNESKMFAAVGNGGDFGYSVLPSTPCFSEMTKGFVGECNSDVKINSSPEMWPLSQEAEQSSSSLPRSENFFPLQTRLQRSQHLSTTSDSFLSNSRTGGQKVELCDTPKPIPRTRSSAAQQDKSSELLPTSSPSLPKTKLNQTLAGFEDHISTVSLSPGGIPSVRSSQCHSPAFLISKQSPKPPDSPSPRSRSVSSPVNPVQSRPAHSTPVSEPKLARLSPERAITSPSPAVPSLKLSFRESTQSGLVSDRSIPTTPIYDSLRSSVRVKSSHTEGHRSPLASKWLKGSRKSPKTTMLSLQLSISDSEEEMTGEDACLVPSEEDSSDEELRRITDAEEQKNGFSSLYLTTTPPADPHFTFTNLSKSEDDNTEPDLFTGFSQAVHSVAQRQDIQPGQYQDLEGILTLGLDPGALQPSPAPAQTSREEQNHTGSSLVIGQESWRSSSSLQHHAEEELVAALMNARPVSSTPRPLAPGRSRVSSHRLCFSGTISRSLIPISSRPLSAGTRRPLSRAAQEIMEVQTVEQLDLQDSDEDEEDCLALACLEEEFRHMSSTPLDEGVLTGLDSSSLTAALWSWTLGKCCFGHWVREGSGGREDESVEDCMKQQCANGMESRGISPTERENPPLVTECRQETISADISAPAGHTETETSGELNRTAGRKWLEQQQRV</sequence>
<dbReference type="EMBL" id="JAAMOB010000018">
    <property type="protein sequence ID" value="KAF4101113.1"/>
    <property type="molecule type" value="Genomic_DNA"/>
</dbReference>
<evidence type="ECO:0000256" key="4">
    <source>
        <dbReference type="SAM" id="Coils"/>
    </source>
</evidence>
<feature type="region of interest" description="Disordered" evidence="5">
    <location>
        <begin position="493"/>
        <end position="553"/>
    </location>
</feature>
<feature type="region of interest" description="Disordered" evidence="5">
    <location>
        <begin position="194"/>
        <end position="233"/>
    </location>
</feature>